<evidence type="ECO:0000313" key="1">
    <source>
        <dbReference type="EMBL" id="SLM61670.1"/>
    </source>
</evidence>
<dbReference type="Proteomes" id="UP000294820">
    <property type="component" value="Chromosome 1"/>
</dbReference>
<evidence type="ECO:0000313" key="2">
    <source>
        <dbReference type="Proteomes" id="UP000294820"/>
    </source>
</evidence>
<sequence length="42" mass="4760">MGSLTPHAPSQGKPMRQNEPTVCQQLHLFLTCWSNNHWHGSC</sequence>
<dbReference type="EMBL" id="LT615367">
    <property type="protein sequence ID" value="SLM61670.1"/>
    <property type="molecule type" value="Genomic_DNA"/>
</dbReference>
<proteinExistence type="predicted"/>
<protein>
    <submittedName>
        <fullName evidence="1">Uncharacterized protein</fullName>
    </submittedName>
</protein>
<reference evidence="1 2" key="1">
    <citation type="submission" date="2016-09" db="EMBL/GenBank/DDBJ databases">
        <authorList>
            <person name="Reverchon S."/>
            <person name="Nasser W."/>
            <person name="Leonard S."/>
            <person name="Brochier C."/>
            <person name="Duprey A."/>
        </authorList>
    </citation>
    <scope>NUCLEOTIDE SEQUENCE [LARGE SCALE GENOMIC DNA]</scope>
    <source>
        <strain evidence="1 2">174/2</strain>
    </source>
</reference>
<gene>
    <name evidence="1" type="ORF">DAQ1742_00578</name>
</gene>
<accession>A0A375A6M1</accession>
<dbReference type="AlphaFoldDB" id="A0A375A6M1"/>
<keyword evidence="2" id="KW-1185">Reference proteome</keyword>
<organism evidence="1 2">
    <name type="scientific">Dickeya aquatica</name>
    <dbReference type="NCBI Taxonomy" id="1401087"/>
    <lineage>
        <taxon>Bacteria</taxon>
        <taxon>Pseudomonadati</taxon>
        <taxon>Pseudomonadota</taxon>
        <taxon>Gammaproteobacteria</taxon>
        <taxon>Enterobacterales</taxon>
        <taxon>Pectobacteriaceae</taxon>
        <taxon>Dickeya</taxon>
    </lineage>
</organism>
<dbReference type="KEGG" id="daq:DAQ1742_00578"/>
<name>A0A375A6M1_9GAMM</name>